<feature type="domain" description="C2H2-type" evidence="3">
    <location>
        <begin position="9"/>
        <end position="38"/>
    </location>
</feature>
<dbReference type="EMBL" id="BLAL01000206">
    <property type="protein sequence ID" value="GES91659.1"/>
    <property type="molecule type" value="Genomic_DNA"/>
</dbReference>
<evidence type="ECO:0000313" key="4">
    <source>
        <dbReference type="EMBL" id="GBB83780.1"/>
    </source>
</evidence>
<keyword evidence="6" id="KW-1185">Reference proteome</keyword>
<feature type="compositionally biased region" description="Basic residues" evidence="2">
    <location>
        <begin position="29"/>
        <end position="38"/>
    </location>
</feature>
<dbReference type="InterPro" id="IPR013087">
    <property type="entry name" value="Znf_C2H2_type"/>
</dbReference>
<evidence type="ECO:0000313" key="5">
    <source>
        <dbReference type="EMBL" id="GES91659.1"/>
    </source>
</evidence>
<dbReference type="AlphaFoldDB" id="A0A2Z6Q1L5"/>
<evidence type="ECO:0000256" key="1">
    <source>
        <dbReference type="PROSITE-ProRule" id="PRU00042"/>
    </source>
</evidence>
<dbReference type="GO" id="GO:0008270">
    <property type="term" value="F:zinc ion binding"/>
    <property type="evidence" value="ECO:0007669"/>
    <property type="project" value="UniProtKB-KW"/>
</dbReference>
<comment type="caution">
    <text evidence="4">The sequence shown here is derived from an EMBL/GenBank/DDBJ whole genome shotgun (WGS) entry which is preliminary data.</text>
</comment>
<reference evidence="4 6" key="1">
    <citation type="submission" date="2017-11" db="EMBL/GenBank/DDBJ databases">
        <title>The genome of Rhizophagus clarus HR1 reveals common genetic basis of auxotrophy among arbuscular mycorrhizal fungi.</title>
        <authorList>
            <person name="Kobayashi Y."/>
        </authorList>
    </citation>
    <scope>NUCLEOTIDE SEQUENCE [LARGE SCALE GENOMIC DNA]</scope>
    <source>
        <strain evidence="4 6">HR1</strain>
    </source>
</reference>
<gene>
    <name evidence="5" type="ORF">RCL2_001846400</name>
    <name evidence="4" type="ORF">RclHR1_10450003</name>
</gene>
<keyword evidence="1" id="KW-0862">Zinc</keyword>
<sequence length="106" mass="12365">MPQMRNKRYPCDEIDCDKNFNTIKELASHKKCHKKKDRVSKIYASNAKEINGEGKSKENRSNRRSRKNERKDTGHASNSKKVGKKKYSALKMRAQKPVQDEKTLNK</sequence>
<dbReference type="EMBL" id="BEXD01000053">
    <property type="protein sequence ID" value="GBB83780.1"/>
    <property type="molecule type" value="Genomic_DNA"/>
</dbReference>
<evidence type="ECO:0000256" key="2">
    <source>
        <dbReference type="SAM" id="MobiDB-lite"/>
    </source>
</evidence>
<dbReference type="PROSITE" id="PS00028">
    <property type="entry name" value="ZINC_FINGER_C2H2_1"/>
    <property type="match status" value="1"/>
</dbReference>
<dbReference type="SUPFAM" id="SSF57667">
    <property type="entry name" value="beta-beta-alpha zinc fingers"/>
    <property type="match status" value="1"/>
</dbReference>
<organism evidence="4 6">
    <name type="scientific">Rhizophagus clarus</name>
    <dbReference type="NCBI Taxonomy" id="94130"/>
    <lineage>
        <taxon>Eukaryota</taxon>
        <taxon>Fungi</taxon>
        <taxon>Fungi incertae sedis</taxon>
        <taxon>Mucoromycota</taxon>
        <taxon>Glomeromycotina</taxon>
        <taxon>Glomeromycetes</taxon>
        <taxon>Glomerales</taxon>
        <taxon>Glomeraceae</taxon>
        <taxon>Rhizophagus</taxon>
    </lineage>
</organism>
<name>A0A2Z6Q1L5_9GLOM</name>
<evidence type="ECO:0000259" key="3">
    <source>
        <dbReference type="PROSITE" id="PS50157"/>
    </source>
</evidence>
<evidence type="ECO:0000313" key="6">
    <source>
        <dbReference type="Proteomes" id="UP000247702"/>
    </source>
</evidence>
<reference evidence="5" key="2">
    <citation type="submission" date="2019-10" db="EMBL/GenBank/DDBJ databases">
        <title>Conservation and host-specific expression of non-tandemly repeated heterogenous ribosome RNA gene in arbuscular mycorrhizal fungi.</title>
        <authorList>
            <person name="Maeda T."/>
            <person name="Kobayashi Y."/>
            <person name="Nakagawa T."/>
            <person name="Ezawa T."/>
            <person name="Yamaguchi K."/>
            <person name="Bino T."/>
            <person name="Nishimoto Y."/>
            <person name="Shigenobu S."/>
            <person name="Kawaguchi M."/>
        </authorList>
    </citation>
    <scope>NUCLEOTIDE SEQUENCE</scope>
    <source>
        <strain evidence="5">HR1</strain>
    </source>
</reference>
<keyword evidence="1" id="KW-0479">Metal-binding</keyword>
<dbReference type="Proteomes" id="UP000247702">
    <property type="component" value="Unassembled WGS sequence"/>
</dbReference>
<keyword evidence="1" id="KW-0863">Zinc-finger</keyword>
<dbReference type="InterPro" id="IPR036236">
    <property type="entry name" value="Znf_C2H2_sf"/>
</dbReference>
<dbReference type="Pfam" id="PF13912">
    <property type="entry name" value="zf-C2H2_6"/>
    <property type="match status" value="1"/>
</dbReference>
<feature type="region of interest" description="Disordered" evidence="2">
    <location>
        <begin position="27"/>
        <end position="106"/>
    </location>
</feature>
<proteinExistence type="predicted"/>
<feature type="compositionally biased region" description="Basic and acidic residues" evidence="2">
    <location>
        <begin position="50"/>
        <end position="61"/>
    </location>
</feature>
<dbReference type="Proteomes" id="UP000615446">
    <property type="component" value="Unassembled WGS sequence"/>
</dbReference>
<accession>A0A2Z6Q1L5</accession>
<dbReference type="PROSITE" id="PS50157">
    <property type="entry name" value="ZINC_FINGER_C2H2_2"/>
    <property type="match status" value="1"/>
</dbReference>
<protein>
    <recommendedName>
        <fullName evidence="3">C2H2-type domain-containing protein</fullName>
    </recommendedName>
</protein>